<dbReference type="PANTHER" id="PTHR31356">
    <property type="entry name" value="THYLAKOID LUMENAL 29 KDA PROTEIN, CHLOROPLASTIC-RELATED"/>
    <property type="match status" value="1"/>
</dbReference>
<evidence type="ECO:0000256" key="3">
    <source>
        <dbReference type="ARBA" id="ARBA00022617"/>
    </source>
</evidence>
<evidence type="ECO:0000256" key="10">
    <source>
        <dbReference type="PIRSR" id="PIRSR601621-3"/>
    </source>
</evidence>
<evidence type="ECO:0000256" key="1">
    <source>
        <dbReference type="ARBA" id="ARBA00006089"/>
    </source>
</evidence>
<feature type="disulfide bond" evidence="11">
    <location>
        <begin position="191"/>
        <end position="271"/>
    </location>
</feature>
<keyword evidence="4 9" id="KW-0479">Metal-binding</keyword>
<dbReference type="Pfam" id="PF00141">
    <property type="entry name" value="peroxidase"/>
    <property type="match status" value="1"/>
</dbReference>
<feature type="binding site" evidence="9">
    <location>
        <position position="344"/>
    </location>
    <ligand>
        <name>Ca(2+)</name>
        <dbReference type="ChEBI" id="CHEBI:29108"/>
        <label>2</label>
    </ligand>
</feature>
<dbReference type="GO" id="GO:0020037">
    <property type="term" value="F:heme binding"/>
    <property type="evidence" value="ECO:0007669"/>
    <property type="project" value="UniProtKB-UniRule"/>
</dbReference>
<comment type="caution">
    <text evidence="15">The sequence shown here is derived from an EMBL/GenBank/DDBJ whole genome shotgun (WGS) entry which is preliminary data.</text>
</comment>
<evidence type="ECO:0000256" key="9">
    <source>
        <dbReference type="PIRSR" id="PIRSR601621-2"/>
    </source>
</evidence>
<keyword evidence="6 9" id="KW-0408">Iron</keyword>
<feature type="active site" description="Proton acceptor" evidence="8">
    <location>
        <position position="204"/>
    </location>
</feature>
<organism evidence="15 16">
    <name type="scientific">Venturia inaequalis</name>
    <name type="common">Apple scab fungus</name>
    <dbReference type="NCBI Taxonomy" id="5025"/>
    <lineage>
        <taxon>Eukaryota</taxon>
        <taxon>Fungi</taxon>
        <taxon>Dikarya</taxon>
        <taxon>Ascomycota</taxon>
        <taxon>Pezizomycotina</taxon>
        <taxon>Dothideomycetes</taxon>
        <taxon>Pleosporomycetidae</taxon>
        <taxon>Venturiales</taxon>
        <taxon>Venturiaceae</taxon>
        <taxon>Venturia</taxon>
    </lineage>
</organism>
<evidence type="ECO:0000259" key="14">
    <source>
        <dbReference type="PROSITE" id="PS50873"/>
    </source>
</evidence>
<feature type="binding site" evidence="9">
    <location>
        <position position="351"/>
    </location>
    <ligand>
        <name>Ca(2+)</name>
        <dbReference type="ChEBI" id="CHEBI:29108"/>
        <label>2</label>
    </ligand>
</feature>
<keyword evidence="9 12" id="KW-0106">Calcium</keyword>
<feature type="binding site" evidence="9">
    <location>
        <position position="218"/>
    </location>
    <ligand>
        <name>Ca(2+)</name>
        <dbReference type="ChEBI" id="CHEBI:29108"/>
        <label>1</label>
    </ligand>
</feature>
<comment type="similarity">
    <text evidence="1 12">Belongs to the peroxidase family. Ligninase subfamily.</text>
</comment>
<keyword evidence="7" id="KW-0325">Glycoprotein</keyword>
<dbReference type="GO" id="GO:0042744">
    <property type="term" value="P:hydrogen peroxide catabolic process"/>
    <property type="evidence" value="ECO:0007669"/>
    <property type="project" value="TreeGrafter"/>
</dbReference>
<dbReference type="GO" id="GO:0046872">
    <property type="term" value="F:metal ion binding"/>
    <property type="evidence" value="ECO:0007669"/>
    <property type="project" value="UniProtKB-UniRule"/>
</dbReference>
<dbReference type="InterPro" id="IPR010255">
    <property type="entry name" value="Haem_peroxidase_sf"/>
</dbReference>
<evidence type="ECO:0000256" key="8">
    <source>
        <dbReference type="PIRSR" id="PIRSR601621-1"/>
    </source>
</evidence>
<dbReference type="Gene3D" id="1.10.420.10">
    <property type="entry name" value="Peroxidase, domain 2"/>
    <property type="match status" value="1"/>
</dbReference>
<dbReference type="EC" id="1.11.1.-" evidence="12"/>
<evidence type="ECO:0000256" key="4">
    <source>
        <dbReference type="ARBA" id="ARBA00022723"/>
    </source>
</evidence>
<evidence type="ECO:0000256" key="5">
    <source>
        <dbReference type="ARBA" id="ARBA00023002"/>
    </source>
</evidence>
<keyword evidence="12" id="KW-0732">Signal</keyword>
<comment type="cofactor">
    <cofactor evidence="9">
        <name>heme b</name>
        <dbReference type="ChEBI" id="CHEBI:60344"/>
    </cofactor>
    <text evidence="9">Binds 1 heme b (iron(II)-protoporphyrin IX) group per subunit.</text>
</comment>
<dbReference type="OrthoDB" id="2113341at2759"/>
<dbReference type="PROSITE" id="PS50873">
    <property type="entry name" value="PEROXIDASE_4"/>
    <property type="match status" value="1"/>
</dbReference>
<gene>
    <name evidence="15" type="ORF">EG327_009764</name>
</gene>
<feature type="site" description="Transition state stabilizer" evidence="10">
    <location>
        <position position="200"/>
    </location>
</feature>
<keyword evidence="16" id="KW-1185">Reference proteome</keyword>
<feature type="compositionally biased region" description="Low complexity" evidence="13">
    <location>
        <begin position="41"/>
        <end position="72"/>
    </location>
</feature>
<dbReference type="PROSITE" id="PS00436">
    <property type="entry name" value="PEROXIDASE_2"/>
    <property type="match status" value="1"/>
</dbReference>
<dbReference type="SUPFAM" id="SSF48113">
    <property type="entry name" value="Heme-dependent peroxidases"/>
    <property type="match status" value="1"/>
</dbReference>
<dbReference type="EMBL" id="WNWR01000664">
    <property type="protein sequence ID" value="KAE9971701.1"/>
    <property type="molecule type" value="Genomic_DNA"/>
</dbReference>
<dbReference type="InterPro" id="IPR001621">
    <property type="entry name" value="Ligninase"/>
</dbReference>
<feature type="domain" description="Plant heme peroxidase family profile" evidence="14">
    <location>
        <begin position="194"/>
        <end position="434"/>
    </location>
</feature>
<feature type="binding site" evidence="9">
    <location>
        <position position="205"/>
    </location>
    <ligand>
        <name>Ca(2+)</name>
        <dbReference type="ChEBI" id="CHEBI:29108"/>
        <label>1</label>
    </ligand>
</feature>
<sequence>MHTSQFLAVLLATSSVQAIGMPSSLSSAFSRRQDPAPVPAPSLAVLDSSPAAPVPAPDSAVPAVPAPTSDAPIPDPAVPVPAPDSAMPSPAEPAPSPPAPIPAPDSPAASPDAETPSGDGLIGADPAVGPDADTKKKPKPILPILGGQPPIGGQTPPGYEPPVGIRNGICPPIWNKISRDLTPLFLENGQCNDLARGAIRAAFHDCGAYKLSLGFNGGCDGSLFLAPQELERQENGGLRAVVPVLGRLAQKYGVGMADFFQFAGAHAVKSCPLGPTVQVFVGRRDSAQPNPEGLIPNPRSPGNALVKLFEEKGISPTELAALIGAHTAAKQRIFDPATAGTPLDSSVGIWDVKYYQQVLQRTAPFILPSDAALAKTAATAPAFRSFASSQGGWSAAFSPAMTHLGLLGVERTALIDCTSALPQGAYKRNAAPAKRSWWQNAW</sequence>
<feature type="binding site" evidence="9">
    <location>
        <position position="327"/>
    </location>
    <ligand>
        <name>Ca(2+)</name>
        <dbReference type="ChEBI" id="CHEBI:29108"/>
        <label>2</label>
    </ligand>
</feature>
<keyword evidence="5 12" id="KW-0560">Oxidoreductase</keyword>
<keyword evidence="11" id="KW-1015">Disulfide bond</keyword>
<dbReference type="PANTHER" id="PTHR31356:SF66">
    <property type="entry name" value="CATALASE-PEROXIDASE"/>
    <property type="match status" value="1"/>
</dbReference>
<evidence type="ECO:0000256" key="11">
    <source>
        <dbReference type="PIRSR" id="PIRSR601621-4"/>
    </source>
</evidence>
<protein>
    <recommendedName>
        <fullName evidence="12">Peroxidase</fullName>
        <ecNumber evidence="12">1.11.1.-</ecNumber>
    </recommendedName>
</protein>
<evidence type="ECO:0000313" key="16">
    <source>
        <dbReference type="Proteomes" id="UP000490939"/>
    </source>
</evidence>
<dbReference type="GO" id="GO:0000302">
    <property type="term" value="P:response to reactive oxygen species"/>
    <property type="evidence" value="ECO:0007669"/>
    <property type="project" value="TreeGrafter"/>
</dbReference>
<dbReference type="InterPro" id="IPR019794">
    <property type="entry name" value="Peroxidases_AS"/>
</dbReference>
<evidence type="ECO:0000256" key="13">
    <source>
        <dbReference type="SAM" id="MobiDB-lite"/>
    </source>
</evidence>
<dbReference type="GO" id="GO:0004601">
    <property type="term" value="F:peroxidase activity"/>
    <property type="evidence" value="ECO:0007669"/>
    <property type="project" value="UniProtKB-KW"/>
</dbReference>
<dbReference type="InterPro" id="IPR044831">
    <property type="entry name" value="Ccp1-like"/>
</dbReference>
<evidence type="ECO:0000256" key="6">
    <source>
        <dbReference type="ARBA" id="ARBA00023004"/>
    </source>
</evidence>
<keyword evidence="3 9" id="KW-0349">Heme</keyword>
<keyword evidence="2 12" id="KW-0575">Peroxidase</keyword>
<accession>A0A8H3UJ96</accession>
<dbReference type="Proteomes" id="UP000490939">
    <property type="component" value="Unassembled WGS sequence"/>
</dbReference>
<dbReference type="Gene3D" id="1.10.520.10">
    <property type="match status" value="1"/>
</dbReference>
<name>A0A8H3UJ96_VENIN</name>
<reference evidence="15 16" key="1">
    <citation type="submission" date="2019-07" db="EMBL/GenBank/DDBJ databases">
        <title>Venturia inaequalis Genome Resource.</title>
        <authorList>
            <person name="Lichtner F.J."/>
        </authorList>
    </citation>
    <scope>NUCLEOTIDE SEQUENCE [LARGE SCALE GENOMIC DNA]</scope>
    <source>
        <strain evidence="15 16">DMI_063113</strain>
    </source>
</reference>
<feature type="compositionally biased region" description="Low complexity" evidence="13">
    <location>
        <begin position="106"/>
        <end position="117"/>
    </location>
</feature>
<feature type="chain" id="PRO_5034923078" description="Peroxidase" evidence="12">
    <location>
        <begin position="19"/>
        <end position="442"/>
    </location>
</feature>
<feature type="compositionally biased region" description="Pro residues" evidence="13">
    <location>
        <begin position="73"/>
        <end position="82"/>
    </location>
</feature>
<dbReference type="AlphaFoldDB" id="A0A8H3UJ96"/>
<dbReference type="PRINTS" id="PR00458">
    <property type="entry name" value="PEROXIDASE"/>
</dbReference>
<comment type="cofactor">
    <cofactor evidence="9 12">
        <name>Ca(2+)</name>
        <dbReference type="ChEBI" id="CHEBI:29108"/>
    </cofactor>
    <text evidence="9 12">Binds 2 calcium ions per subunit.</text>
</comment>
<dbReference type="InterPro" id="IPR002016">
    <property type="entry name" value="Haem_peroxidase"/>
</dbReference>
<feature type="compositionally biased region" description="Pro residues" evidence="13">
    <location>
        <begin position="90"/>
        <end position="105"/>
    </location>
</feature>
<feature type="binding site" evidence="9">
    <location>
        <position position="220"/>
    </location>
    <ligand>
        <name>Ca(2+)</name>
        <dbReference type="ChEBI" id="CHEBI:29108"/>
        <label>1</label>
    </ligand>
</feature>
<dbReference type="GO" id="GO:0034599">
    <property type="term" value="P:cellular response to oxidative stress"/>
    <property type="evidence" value="ECO:0007669"/>
    <property type="project" value="InterPro"/>
</dbReference>
<proteinExistence type="inferred from homology"/>
<evidence type="ECO:0000256" key="12">
    <source>
        <dbReference type="RuleBase" id="RU363051"/>
    </source>
</evidence>
<feature type="signal peptide" evidence="12">
    <location>
        <begin position="1"/>
        <end position="18"/>
    </location>
</feature>
<feature type="binding site" evidence="9">
    <location>
        <position position="222"/>
    </location>
    <ligand>
        <name>Ca(2+)</name>
        <dbReference type="ChEBI" id="CHEBI:29108"/>
        <label>1</label>
    </ligand>
</feature>
<dbReference type="PRINTS" id="PR00462">
    <property type="entry name" value="LIGNINASE"/>
</dbReference>
<evidence type="ECO:0000256" key="7">
    <source>
        <dbReference type="ARBA" id="ARBA00023180"/>
    </source>
</evidence>
<evidence type="ECO:0000256" key="2">
    <source>
        <dbReference type="ARBA" id="ARBA00022559"/>
    </source>
</evidence>
<feature type="binding site" description="axial binding residue" evidence="9">
    <location>
        <position position="326"/>
    </location>
    <ligand>
        <name>heme b</name>
        <dbReference type="ChEBI" id="CHEBI:60344"/>
    </ligand>
    <ligandPart>
        <name>Fe</name>
        <dbReference type="ChEBI" id="CHEBI:18248"/>
    </ligandPart>
</feature>
<evidence type="ECO:0000313" key="15">
    <source>
        <dbReference type="EMBL" id="KAE9971701.1"/>
    </source>
</evidence>
<feature type="region of interest" description="Disordered" evidence="13">
    <location>
        <begin position="25"/>
        <end position="138"/>
    </location>
</feature>